<accession>A0A8D8CK74</accession>
<dbReference type="EMBL" id="HBUE01298547">
    <property type="protein sequence ID" value="CAG6577554.1"/>
    <property type="molecule type" value="Transcribed_RNA"/>
</dbReference>
<dbReference type="EMBL" id="HBUE01192608">
    <property type="protein sequence ID" value="CAG6525844.1"/>
    <property type="molecule type" value="Transcribed_RNA"/>
</dbReference>
<sequence length="100" mass="11260">MRVSSCNFLRNRRVKLLLLAAFVTPTPTLSSMFSRLSSVFFSGKSSQLFSREKIIDTLTPLSFLSPDGVAQQVLKHDAIFLLLQIETKITKSSTFFSRIT</sequence>
<reference evidence="1" key="1">
    <citation type="submission" date="2021-05" db="EMBL/GenBank/DDBJ databases">
        <authorList>
            <person name="Alioto T."/>
            <person name="Alioto T."/>
            <person name="Gomez Garrido J."/>
        </authorList>
    </citation>
    <scope>NUCLEOTIDE SEQUENCE</scope>
</reference>
<protein>
    <submittedName>
        <fullName evidence="1">(northern house mosquito) hypothetical protein</fullName>
    </submittedName>
</protein>
<proteinExistence type="predicted"/>
<dbReference type="EMBL" id="HBUE01126796">
    <property type="protein sequence ID" value="CAG6494941.1"/>
    <property type="molecule type" value="Transcribed_RNA"/>
</dbReference>
<dbReference type="AlphaFoldDB" id="A0A8D8CK74"/>
<evidence type="ECO:0000313" key="1">
    <source>
        <dbReference type="EMBL" id="CAG6494941.1"/>
    </source>
</evidence>
<name>A0A8D8CK74_CULPI</name>
<organism evidence="1">
    <name type="scientific">Culex pipiens</name>
    <name type="common">House mosquito</name>
    <dbReference type="NCBI Taxonomy" id="7175"/>
    <lineage>
        <taxon>Eukaryota</taxon>
        <taxon>Metazoa</taxon>
        <taxon>Ecdysozoa</taxon>
        <taxon>Arthropoda</taxon>
        <taxon>Hexapoda</taxon>
        <taxon>Insecta</taxon>
        <taxon>Pterygota</taxon>
        <taxon>Neoptera</taxon>
        <taxon>Endopterygota</taxon>
        <taxon>Diptera</taxon>
        <taxon>Nematocera</taxon>
        <taxon>Culicoidea</taxon>
        <taxon>Culicidae</taxon>
        <taxon>Culicinae</taxon>
        <taxon>Culicini</taxon>
        <taxon>Culex</taxon>
        <taxon>Culex</taxon>
    </lineage>
</organism>